<sequence>ELPRCQWLPRLHRLHLSSRDLPQPSVPTSTPPWWHKPVCHQDSKLRVALFFQAFCPSQVSLGFPRLLHSRPCKSYSTVQLHSRLCYSRSTQHRHWRATRPRQTAFLAIPPRQEHHFLCKQAYPKAGGNEF</sequence>
<reference evidence="1" key="5">
    <citation type="submission" date="2001-07" db="EMBL/GenBank/DDBJ databases">
        <authorList>
            <person name="Adachi J."/>
            <person name="Aizawa K."/>
            <person name="Akimura T."/>
            <person name="Arakawa T."/>
            <person name="Bono H."/>
            <person name="Carninci P."/>
            <person name="Fukuda S."/>
            <person name="Furuno M."/>
            <person name="Hanagaki T."/>
            <person name="Hara A."/>
            <person name="Hashizume W."/>
            <person name="Hayashida K."/>
            <person name="Hayatsu N."/>
            <person name="Hiramoto K."/>
            <person name="Hiraoka T."/>
            <person name="Hirozane T."/>
            <person name="Hori F."/>
            <person name="Imotani K."/>
            <person name="Ishii Y."/>
            <person name="Itoh M."/>
            <person name="Kagawa I."/>
            <person name="Kasukawa T."/>
            <person name="Katoh H."/>
            <person name="Kawai J."/>
            <person name="Kojima Y."/>
            <person name="Kondo S."/>
            <person name="Konno H."/>
            <person name="Kouda M."/>
            <person name="Koya S."/>
            <person name="Kurihara C."/>
            <person name="Matsuyama T."/>
            <person name="Miyazaki A."/>
            <person name="Murata M."/>
            <person name="Nakamura M."/>
            <person name="Nishi K."/>
            <person name="Nomura K."/>
            <person name="Numazaki R."/>
            <person name="Ohno M."/>
            <person name="Ohsato N."/>
            <person name="Okazaki Y."/>
            <person name="Saito R."/>
            <person name="Saitoh H."/>
            <person name="Sakai C."/>
            <person name="Sakai K."/>
            <person name="Sakazume N."/>
            <person name="Sano H."/>
            <person name="Sasaki D."/>
            <person name="Shibata K."/>
            <person name="Shinagawa A."/>
            <person name="Shiraki T."/>
            <person name="Sogabe Y."/>
            <person name="Tagami M."/>
            <person name="Tagawa A."/>
            <person name="Takahashi F."/>
            <person name="Takaku-Akahira S."/>
            <person name="Takeda Y."/>
            <person name="Tanaka T."/>
            <person name="Tomaru A."/>
            <person name="Toya T."/>
            <person name="Yasunishi A."/>
            <person name="Muramatsu M."/>
            <person name="Hayashizaki Y."/>
        </authorList>
    </citation>
    <scope>NUCLEOTIDE SEQUENCE</scope>
    <source>
        <strain evidence="1">C57BL/6J</strain>
    </source>
</reference>
<name>Q8BWZ0_MOUSE</name>
<reference evidence="1" key="6">
    <citation type="journal article" date="2002" name="Nature">
        <title>Analysis of the mouse transcriptome based on functional annotation of 60,770 full-length cDNAs.</title>
        <authorList>
            <consortium name="The FANTOM Consortium and the RIKEN Genome Exploration Research Group Phase I and II Team"/>
        </authorList>
    </citation>
    <scope>NUCLEOTIDE SEQUENCE</scope>
    <source>
        <strain evidence="1">C57BL/6J</strain>
    </source>
</reference>
<dbReference type="AlphaFoldDB" id="Q8BWZ0"/>
<reference evidence="1" key="4">
    <citation type="journal article" date="2001" name="Nature">
        <title>Functional annotation of a full-length mouse cDNA collection.</title>
        <authorList>
            <consortium name="The RIKEN Genome Exploration Research Group Phase II Team and the FANTOM Consortium"/>
        </authorList>
    </citation>
    <scope>NUCLEOTIDE SEQUENCE</scope>
    <source>
        <strain evidence="1">C57BL/6J</strain>
    </source>
</reference>
<reference evidence="1" key="1">
    <citation type="journal article" date="1999" name="Methods Enzymol.">
        <title>High-efficiency full-length cDNA cloning.</title>
        <authorList>
            <person name="Carninci P."/>
            <person name="Hayashizaki Y."/>
        </authorList>
    </citation>
    <scope>NUCLEOTIDE SEQUENCE</scope>
    <source>
        <strain evidence="1">C57BL/6J</strain>
    </source>
</reference>
<dbReference type="MGI" id="MGI:1919933">
    <property type="gene designation" value="Proser1"/>
</dbReference>
<feature type="non-terminal residue" evidence="1">
    <location>
        <position position="1"/>
    </location>
</feature>
<accession>Q8BWZ0</accession>
<reference evidence="1" key="2">
    <citation type="journal article" date="2000" name="Genome Res.">
        <title>Normalization and subtraction of cap-trapper-selected cDNAs to prepare full-length cDNA libraries for rapid discovery of new genes.</title>
        <authorList>
            <person name="Carninci P."/>
            <person name="Shibata Y."/>
            <person name="Hayatsu N."/>
            <person name="Sugahara Y."/>
            <person name="Shibata K."/>
            <person name="Itoh M."/>
            <person name="Konno H."/>
            <person name="Okazaki Y."/>
            <person name="Muramatsu M."/>
            <person name="Hayashizaki Y."/>
        </authorList>
    </citation>
    <scope>NUCLEOTIDE SEQUENCE</scope>
    <source>
        <strain evidence="1">C57BL/6J</strain>
    </source>
</reference>
<protein>
    <submittedName>
        <fullName evidence="1">Uncharacterized protein</fullName>
    </submittedName>
</protein>
<reference evidence="1" key="8">
    <citation type="journal article" date="2005" name="Science">
        <title>Antisense Transcription in the Mammalian Transcriptome.</title>
        <authorList>
            <consortium name="RIKEN Genome Exploration Research Group and Genome Science Group (Genome Network Project Core Group) and the FANTOM Consortium"/>
        </authorList>
    </citation>
    <scope>NUCLEOTIDE SEQUENCE</scope>
    <source>
        <strain evidence="1">C57BL/6J</strain>
    </source>
</reference>
<reference evidence="1" key="7">
    <citation type="journal article" date="2005" name="Science">
        <title>The Transcriptional Landscape of the Mammalian Genome.</title>
        <authorList>
            <consortium name="The FANTOM Consortium"/>
            <consortium name="Riken Genome Exploration Research Group and Genome Science Group (Genome Network Project Core Group)"/>
        </authorList>
    </citation>
    <scope>NUCLEOTIDE SEQUENCE</scope>
    <source>
        <strain evidence="1">C57BL/6J</strain>
    </source>
</reference>
<dbReference type="EMBL" id="AK049354">
    <property type="protein sequence ID" value="BAC33703.1"/>
    <property type="molecule type" value="mRNA"/>
</dbReference>
<evidence type="ECO:0000313" key="1">
    <source>
        <dbReference type="EMBL" id="BAC33703.1"/>
    </source>
</evidence>
<gene>
    <name evidence="2" type="primary">Proser1</name>
    <name evidence="2" type="synonym">2810046L04Rik</name>
</gene>
<organism evidence="1">
    <name type="scientific">Mus musculus</name>
    <name type="common">Mouse</name>
    <dbReference type="NCBI Taxonomy" id="10090"/>
    <lineage>
        <taxon>Eukaryota</taxon>
        <taxon>Metazoa</taxon>
        <taxon>Chordata</taxon>
        <taxon>Craniata</taxon>
        <taxon>Vertebrata</taxon>
        <taxon>Euteleostomi</taxon>
        <taxon>Mammalia</taxon>
        <taxon>Eutheria</taxon>
        <taxon>Euarchontoglires</taxon>
        <taxon>Glires</taxon>
        <taxon>Rodentia</taxon>
        <taxon>Myomorpha</taxon>
        <taxon>Muroidea</taxon>
        <taxon>Muridae</taxon>
        <taxon>Murinae</taxon>
        <taxon>Mus</taxon>
        <taxon>Mus</taxon>
    </lineage>
</organism>
<proteinExistence type="evidence at transcript level"/>
<dbReference type="AGR" id="MGI:1919933"/>
<reference evidence="1" key="3">
    <citation type="journal article" date="2000" name="Genome Res.">
        <title>RIKEN integrated sequence analysis (RISA) system--384-format sequencing pipeline with 384 multicapillary sequencer.</title>
        <authorList>
            <person name="Shibata K."/>
            <person name="Itoh M."/>
            <person name="Aizawa K."/>
            <person name="Nagaoka S."/>
            <person name="Sasaki N."/>
            <person name="Carninci P."/>
            <person name="Konno H."/>
            <person name="Akiyama J."/>
            <person name="Nishi K."/>
            <person name="Kitsunai T."/>
            <person name="Tashiro H."/>
            <person name="Itoh M."/>
            <person name="Sumi N."/>
            <person name="Ishii Y."/>
            <person name="Nakamura S."/>
            <person name="Hazama M."/>
            <person name="Nishine T."/>
            <person name="Harada A."/>
            <person name="Yamamoto R."/>
            <person name="Matsumoto H."/>
            <person name="Sakaguchi S."/>
            <person name="Ikegami T."/>
            <person name="Kashiwagi K."/>
            <person name="Fujiwake S."/>
            <person name="Inoue K."/>
            <person name="Togawa Y."/>
            <person name="Izawa M."/>
            <person name="Ohara E."/>
            <person name="Watahiki M."/>
            <person name="Yoneda Y."/>
            <person name="Ishikawa T."/>
            <person name="Ozawa K."/>
            <person name="Tanaka T."/>
            <person name="Matsuura S."/>
            <person name="Kawai J."/>
            <person name="Okazaki Y."/>
            <person name="Muramatsu M."/>
            <person name="Inoue Y."/>
            <person name="Kira A."/>
            <person name="Hayashizaki Y."/>
        </authorList>
    </citation>
    <scope>NUCLEOTIDE SEQUENCE</scope>
    <source>
        <strain evidence="1">C57BL/6J</strain>
    </source>
</reference>
<evidence type="ECO:0000313" key="2">
    <source>
        <dbReference type="MGI" id="MGI:1919933"/>
    </source>
</evidence>